<dbReference type="Pfam" id="PF13439">
    <property type="entry name" value="Glyco_transf_4"/>
    <property type="match status" value="1"/>
</dbReference>
<feature type="domain" description="Glycosyl transferase family 1" evidence="1">
    <location>
        <begin position="179"/>
        <end position="330"/>
    </location>
</feature>
<evidence type="ECO:0000313" key="4">
    <source>
        <dbReference type="Proteomes" id="UP000254282"/>
    </source>
</evidence>
<dbReference type="SUPFAM" id="SSF53756">
    <property type="entry name" value="UDP-Glycosyltransferase/glycogen phosphorylase"/>
    <property type="match status" value="1"/>
</dbReference>
<dbReference type="PANTHER" id="PTHR45947">
    <property type="entry name" value="SULFOQUINOVOSYL TRANSFERASE SQD2"/>
    <property type="match status" value="1"/>
</dbReference>
<dbReference type="GO" id="GO:0016757">
    <property type="term" value="F:glycosyltransferase activity"/>
    <property type="evidence" value="ECO:0007669"/>
    <property type="project" value="InterPro"/>
</dbReference>
<gene>
    <name evidence="3" type="ORF">NCTC13532_04028</name>
</gene>
<protein>
    <submittedName>
        <fullName evidence="3">Vi polysaccharide biosynthesis protein TviE</fullName>
    </submittedName>
</protein>
<reference evidence="3 4" key="1">
    <citation type="submission" date="2018-06" db="EMBL/GenBank/DDBJ databases">
        <authorList>
            <consortium name="Pathogen Informatics"/>
            <person name="Doyle S."/>
        </authorList>
    </citation>
    <scope>NUCLEOTIDE SEQUENCE [LARGE SCALE GENOMIC DNA]</scope>
    <source>
        <strain evidence="3 4">NCTC13532</strain>
    </source>
</reference>
<feature type="domain" description="Glycosyltransferase subfamily 4-like N-terminal" evidence="2">
    <location>
        <begin position="13"/>
        <end position="171"/>
    </location>
</feature>
<evidence type="ECO:0000313" key="3">
    <source>
        <dbReference type="EMBL" id="SUX48411.1"/>
    </source>
</evidence>
<evidence type="ECO:0000259" key="2">
    <source>
        <dbReference type="Pfam" id="PF13439"/>
    </source>
</evidence>
<name>A0A381FPC6_9FLAO</name>
<sequence length="362" mass="42095">MKILFVITSLNAGGIENYLLRFLHHYESAFYPVVLCKSAHFGDLEKEYSSIQNIRLLKIKLGYFNFNAYRNFQTFLEKENFDAVCDFTGNFAGLVMKTAFNAGIQKRVTFYRGSTNRFSENTLKKLYNNWVNNLVLRYSTSILSNSEAAFTYFFKKKDERFHVIYNGLDSSKFKLSISQEQVRLQLNIPTKAFVIGHTGRVHFSKNHETIIEVAAILCEKYSDIYFVLVGKNTDQAFNKLLKDKNLTKRFILLGYQENIPLILKSFDFYFFPSVTEGQPNSLIEAMVSGLPFVASDIAPIKETVPRSKQEVLFDPKNIAAFATKIEDYYLKKWKHDPEITLEVQKKFDADEKFKEFFEILKY</sequence>
<dbReference type="InterPro" id="IPR028098">
    <property type="entry name" value="Glyco_trans_4-like_N"/>
</dbReference>
<proteinExistence type="predicted"/>
<dbReference type="Pfam" id="PF00534">
    <property type="entry name" value="Glycos_transf_1"/>
    <property type="match status" value="1"/>
</dbReference>
<dbReference type="AlphaFoldDB" id="A0A381FPC6"/>
<organism evidence="3 4">
    <name type="scientific">Chryseobacterium indoltheticum</name>
    <dbReference type="NCBI Taxonomy" id="254"/>
    <lineage>
        <taxon>Bacteria</taxon>
        <taxon>Pseudomonadati</taxon>
        <taxon>Bacteroidota</taxon>
        <taxon>Flavobacteriia</taxon>
        <taxon>Flavobacteriales</taxon>
        <taxon>Weeksellaceae</taxon>
        <taxon>Chryseobacterium group</taxon>
        <taxon>Chryseobacterium</taxon>
    </lineage>
</organism>
<dbReference type="EMBL" id="UFVR01000004">
    <property type="protein sequence ID" value="SUX48411.1"/>
    <property type="molecule type" value="Genomic_DNA"/>
</dbReference>
<evidence type="ECO:0000259" key="1">
    <source>
        <dbReference type="Pfam" id="PF00534"/>
    </source>
</evidence>
<dbReference type="InterPro" id="IPR001296">
    <property type="entry name" value="Glyco_trans_1"/>
</dbReference>
<dbReference type="RefSeq" id="WP_115621531.1">
    <property type="nucleotide sequence ID" value="NZ_UFVR01000004.1"/>
</dbReference>
<dbReference type="Gene3D" id="3.40.50.2000">
    <property type="entry name" value="Glycogen Phosphorylase B"/>
    <property type="match status" value="2"/>
</dbReference>
<dbReference type="Proteomes" id="UP000254282">
    <property type="component" value="Unassembled WGS sequence"/>
</dbReference>
<dbReference type="InterPro" id="IPR050194">
    <property type="entry name" value="Glycosyltransferase_grp1"/>
</dbReference>
<dbReference type="PANTHER" id="PTHR45947:SF3">
    <property type="entry name" value="SULFOQUINOVOSYL TRANSFERASE SQD2"/>
    <property type="match status" value="1"/>
</dbReference>
<accession>A0A381FPC6</accession>